<dbReference type="Gene3D" id="3.90.79.10">
    <property type="entry name" value="Nucleoside Triphosphate Pyrophosphohydrolase"/>
    <property type="match status" value="1"/>
</dbReference>
<dbReference type="InterPro" id="IPR020476">
    <property type="entry name" value="Nudix_hydrolase"/>
</dbReference>
<dbReference type="PROSITE" id="PS00893">
    <property type="entry name" value="NUDIX_BOX"/>
    <property type="match status" value="1"/>
</dbReference>
<protein>
    <submittedName>
        <fullName evidence="5">NUDIX hydrolase</fullName>
        <ecNumber evidence="5">3.6.-.-</ecNumber>
    </submittedName>
</protein>
<organism evidence="5 6">
    <name type="scientific">Bacillus salitolerans</name>
    <dbReference type="NCBI Taxonomy" id="1437434"/>
    <lineage>
        <taxon>Bacteria</taxon>
        <taxon>Bacillati</taxon>
        <taxon>Bacillota</taxon>
        <taxon>Bacilli</taxon>
        <taxon>Bacillales</taxon>
        <taxon>Bacillaceae</taxon>
        <taxon>Bacillus</taxon>
    </lineage>
</organism>
<dbReference type="PRINTS" id="PR00502">
    <property type="entry name" value="NUDIXFAMILY"/>
</dbReference>
<dbReference type="RefSeq" id="WP_377929118.1">
    <property type="nucleotide sequence ID" value="NZ_JBHUEM010000024.1"/>
</dbReference>
<comment type="cofactor">
    <cofactor evidence="1">
        <name>Mg(2+)</name>
        <dbReference type="ChEBI" id="CHEBI:18420"/>
    </cofactor>
</comment>
<evidence type="ECO:0000313" key="6">
    <source>
        <dbReference type="Proteomes" id="UP001597214"/>
    </source>
</evidence>
<comment type="caution">
    <text evidence="5">The sequence shown here is derived from an EMBL/GenBank/DDBJ whole genome shotgun (WGS) entry which is preliminary data.</text>
</comment>
<dbReference type="CDD" id="cd02883">
    <property type="entry name" value="NUDIX_Hydrolase"/>
    <property type="match status" value="1"/>
</dbReference>
<dbReference type="InterPro" id="IPR015797">
    <property type="entry name" value="NUDIX_hydrolase-like_dom_sf"/>
</dbReference>
<accession>A0ABW4LS47</accession>
<proteinExistence type="inferred from homology"/>
<dbReference type="SUPFAM" id="SSF55811">
    <property type="entry name" value="Nudix"/>
    <property type="match status" value="1"/>
</dbReference>
<dbReference type="EC" id="3.6.-.-" evidence="5"/>
<reference evidence="6" key="1">
    <citation type="journal article" date="2019" name="Int. J. Syst. Evol. Microbiol.">
        <title>The Global Catalogue of Microorganisms (GCM) 10K type strain sequencing project: providing services to taxonomists for standard genome sequencing and annotation.</title>
        <authorList>
            <consortium name="The Broad Institute Genomics Platform"/>
            <consortium name="The Broad Institute Genome Sequencing Center for Infectious Disease"/>
            <person name="Wu L."/>
            <person name="Ma J."/>
        </authorList>
    </citation>
    <scope>NUCLEOTIDE SEQUENCE [LARGE SCALE GENOMIC DNA]</scope>
    <source>
        <strain evidence="6">CCUG 49339</strain>
    </source>
</reference>
<evidence type="ECO:0000256" key="2">
    <source>
        <dbReference type="ARBA" id="ARBA00022801"/>
    </source>
</evidence>
<feature type="domain" description="Nudix hydrolase" evidence="4">
    <location>
        <begin position="19"/>
        <end position="154"/>
    </location>
</feature>
<gene>
    <name evidence="5" type="ORF">ACFSCX_15300</name>
</gene>
<dbReference type="Proteomes" id="UP001597214">
    <property type="component" value="Unassembled WGS sequence"/>
</dbReference>
<dbReference type="PANTHER" id="PTHR43046">
    <property type="entry name" value="GDP-MANNOSE MANNOSYL HYDROLASE"/>
    <property type="match status" value="1"/>
</dbReference>
<name>A0ABW4LS47_9BACI</name>
<keyword evidence="2 3" id="KW-0378">Hydrolase</keyword>
<dbReference type="PANTHER" id="PTHR43046:SF2">
    <property type="entry name" value="8-OXO-DGTP DIPHOSPHATASE-RELATED"/>
    <property type="match status" value="1"/>
</dbReference>
<keyword evidence="6" id="KW-1185">Reference proteome</keyword>
<dbReference type="GO" id="GO:0016787">
    <property type="term" value="F:hydrolase activity"/>
    <property type="evidence" value="ECO:0007669"/>
    <property type="project" value="UniProtKB-KW"/>
</dbReference>
<evidence type="ECO:0000256" key="1">
    <source>
        <dbReference type="ARBA" id="ARBA00001946"/>
    </source>
</evidence>
<dbReference type="Pfam" id="PF00293">
    <property type="entry name" value="NUDIX"/>
    <property type="match status" value="1"/>
</dbReference>
<evidence type="ECO:0000259" key="4">
    <source>
        <dbReference type="PROSITE" id="PS51462"/>
    </source>
</evidence>
<dbReference type="PROSITE" id="PS51462">
    <property type="entry name" value="NUDIX"/>
    <property type="match status" value="1"/>
</dbReference>
<sequence>MFYTLMGIQKYDETQYSKNIRVAVRAIIMKDGKLLLIQSCYDDYKFPGGGVEGNESHEEALKREVAEEAGYTQCVVKEKIGMVIEKQIDQYMPSAIFEMHSHYYICEVTGEKGLQKLDDYESEQNFTPRFVTIDEAICQNERVAKQSNSNGWIERETYVLKELAQQLLLRNNFS</sequence>
<dbReference type="EMBL" id="JBHUEM010000024">
    <property type="protein sequence ID" value="MFD1737902.1"/>
    <property type="molecule type" value="Genomic_DNA"/>
</dbReference>
<evidence type="ECO:0000256" key="3">
    <source>
        <dbReference type="RuleBase" id="RU003476"/>
    </source>
</evidence>
<dbReference type="InterPro" id="IPR000086">
    <property type="entry name" value="NUDIX_hydrolase_dom"/>
</dbReference>
<dbReference type="InterPro" id="IPR020084">
    <property type="entry name" value="NUDIX_hydrolase_CS"/>
</dbReference>
<evidence type="ECO:0000313" key="5">
    <source>
        <dbReference type="EMBL" id="MFD1737902.1"/>
    </source>
</evidence>
<comment type="similarity">
    <text evidence="3">Belongs to the Nudix hydrolase family.</text>
</comment>